<feature type="transmembrane region" description="Helical" evidence="5">
    <location>
        <begin position="229"/>
        <end position="249"/>
    </location>
</feature>
<comment type="caution">
    <text evidence="6">The sequence shown here is derived from an EMBL/GenBank/DDBJ whole genome shotgun (WGS) entry which is preliminary data.</text>
</comment>
<dbReference type="OrthoDB" id="3936150at2759"/>
<dbReference type="GO" id="GO:0015606">
    <property type="term" value="F:spermidine transmembrane transporter activity"/>
    <property type="evidence" value="ECO:0007669"/>
    <property type="project" value="TreeGrafter"/>
</dbReference>
<dbReference type="AlphaFoldDB" id="A0A9P8ZUX5"/>
<feature type="transmembrane region" description="Helical" evidence="5">
    <location>
        <begin position="136"/>
        <end position="154"/>
    </location>
</feature>
<dbReference type="GeneID" id="70132318"/>
<evidence type="ECO:0000256" key="3">
    <source>
        <dbReference type="ARBA" id="ARBA00022989"/>
    </source>
</evidence>
<reference evidence="6" key="1">
    <citation type="journal article" date="2021" name="Nat. Commun.">
        <title>Genetic determinants of endophytism in the Arabidopsis root mycobiome.</title>
        <authorList>
            <person name="Mesny F."/>
            <person name="Miyauchi S."/>
            <person name="Thiergart T."/>
            <person name="Pickel B."/>
            <person name="Atanasova L."/>
            <person name="Karlsson M."/>
            <person name="Huettel B."/>
            <person name="Barry K.W."/>
            <person name="Haridas S."/>
            <person name="Chen C."/>
            <person name="Bauer D."/>
            <person name="Andreopoulos W."/>
            <person name="Pangilinan J."/>
            <person name="LaButti K."/>
            <person name="Riley R."/>
            <person name="Lipzen A."/>
            <person name="Clum A."/>
            <person name="Drula E."/>
            <person name="Henrissat B."/>
            <person name="Kohler A."/>
            <person name="Grigoriev I.V."/>
            <person name="Martin F.M."/>
            <person name="Hacquard S."/>
        </authorList>
    </citation>
    <scope>NUCLEOTIDE SEQUENCE</scope>
    <source>
        <strain evidence="6">MPI-SDFR-AT-0073</strain>
    </source>
</reference>
<evidence type="ECO:0000256" key="1">
    <source>
        <dbReference type="ARBA" id="ARBA00004141"/>
    </source>
</evidence>
<dbReference type="SUPFAM" id="SSF103473">
    <property type="entry name" value="MFS general substrate transporter"/>
    <property type="match status" value="1"/>
</dbReference>
<keyword evidence="2 5" id="KW-0812">Transmembrane</keyword>
<keyword evidence="7" id="KW-1185">Reference proteome</keyword>
<proteinExistence type="predicted"/>
<sequence length="266" mass="29824">MLFSGESYHSLVKRRRMKELGLEVLEKPPLSVTLHKFATVDLFRPIHMMFTEPIVAFVCLYVACIFGTLFMFFGTFFFIFGSTYHYSLIQSGLVFLAIAFGCLIGTMMIGVCDALLYRPKARRFPLHQIPAEYRLYPAMIGSIMLPISLFWFGWTAQPGINPAVPITAIVLFGAGNIGLFISSMQYLGDAYHASNIASASSANSLARYTFAAAFPFFCIQMYTAMGTGWATSLLGFVSLVLLPVPWILFRYGKEIRKKSKYETASY</sequence>
<feature type="transmembrane region" description="Helical" evidence="5">
    <location>
        <begin position="166"/>
        <end position="184"/>
    </location>
</feature>
<dbReference type="Pfam" id="PF07690">
    <property type="entry name" value="MFS_1"/>
    <property type="match status" value="1"/>
</dbReference>
<comment type="subcellular location">
    <subcellularLocation>
        <location evidence="1">Membrane</location>
        <topology evidence="1">Multi-pass membrane protein</topology>
    </subcellularLocation>
</comment>
<feature type="transmembrane region" description="Helical" evidence="5">
    <location>
        <begin position="92"/>
        <end position="116"/>
    </location>
</feature>
<keyword evidence="4 5" id="KW-0472">Membrane</keyword>
<dbReference type="Gene3D" id="1.20.1250.20">
    <property type="entry name" value="MFS general substrate transporter like domains"/>
    <property type="match status" value="1"/>
</dbReference>
<feature type="transmembrane region" description="Helical" evidence="5">
    <location>
        <begin position="205"/>
        <end position="223"/>
    </location>
</feature>
<dbReference type="EMBL" id="JAGPXC010000007">
    <property type="protein sequence ID" value="KAH6648339.1"/>
    <property type="molecule type" value="Genomic_DNA"/>
</dbReference>
<dbReference type="InterPro" id="IPR011701">
    <property type="entry name" value="MFS"/>
</dbReference>
<evidence type="ECO:0000256" key="5">
    <source>
        <dbReference type="SAM" id="Phobius"/>
    </source>
</evidence>
<dbReference type="GO" id="GO:0005886">
    <property type="term" value="C:plasma membrane"/>
    <property type="evidence" value="ECO:0007669"/>
    <property type="project" value="TreeGrafter"/>
</dbReference>
<dbReference type="GO" id="GO:0000297">
    <property type="term" value="F:spermine transmembrane transporter activity"/>
    <property type="evidence" value="ECO:0007669"/>
    <property type="project" value="TreeGrafter"/>
</dbReference>
<evidence type="ECO:0000313" key="7">
    <source>
        <dbReference type="Proteomes" id="UP000758603"/>
    </source>
</evidence>
<evidence type="ECO:0000313" key="6">
    <source>
        <dbReference type="EMBL" id="KAH6648339.1"/>
    </source>
</evidence>
<dbReference type="Proteomes" id="UP000758603">
    <property type="component" value="Unassembled WGS sequence"/>
</dbReference>
<accession>A0A9P8ZUX5</accession>
<dbReference type="InterPro" id="IPR036259">
    <property type="entry name" value="MFS_trans_sf"/>
</dbReference>
<protein>
    <submittedName>
        <fullName evidence="6">Major facilitator superfamily domain-containing protein</fullName>
    </submittedName>
</protein>
<evidence type="ECO:0000256" key="4">
    <source>
        <dbReference type="ARBA" id="ARBA00023136"/>
    </source>
</evidence>
<dbReference type="PANTHER" id="PTHR23502:SF38">
    <property type="entry name" value="POLYAMINE TRANSPORTER 4"/>
    <property type="match status" value="1"/>
</dbReference>
<gene>
    <name evidence="6" type="ORF">BKA67DRAFT_574541</name>
</gene>
<keyword evidence="3 5" id="KW-1133">Transmembrane helix</keyword>
<dbReference type="RefSeq" id="XP_045954846.1">
    <property type="nucleotide sequence ID" value="XM_046103426.1"/>
</dbReference>
<dbReference type="PANTHER" id="PTHR23502">
    <property type="entry name" value="MAJOR FACILITATOR SUPERFAMILY"/>
    <property type="match status" value="1"/>
</dbReference>
<evidence type="ECO:0000256" key="2">
    <source>
        <dbReference type="ARBA" id="ARBA00022692"/>
    </source>
</evidence>
<name>A0A9P8ZUX5_9PEZI</name>
<organism evidence="6 7">
    <name type="scientific">Truncatella angustata</name>
    <dbReference type="NCBI Taxonomy" id="152316"/>
    <lineage>
        <taxon>Eukaryota</taxon>
        <taxon>Fungi</taxon>
        <taxon>Dikarya</taxon>
        <taxon>Ascomycota</taxon>
        <taxon>Pezizomycotina</taxon>
        <taxon>Sordariomycetes</taxon>
        <taxon>Xylariomycetidae</taxon>
        <taxon>Amphisphaeriales</taxon>
        <taxon>Sporocadaceae</taxon>
        <taxon>Truncatella</taxon>
    </lineage>
</organism>
<feature type="transmembrane region" description="Helical" evidence="5">
    <location>
        <begin position="54"/>
        <end position="80"/>
    </location>
</feature>